<dbReference type="AlphaFoldDB" id="A0AAW8U0G8"/>
<dbReference type="EMBL" id="JARQBJ010000006">
    <property type="protein sequence ID" value="MDT2811186.1"/>
    <property type="molecule type" value="Genomic_DNA"/>
</dbReference>
<dbReference type="Proteomes" id="UP001256711">
    <property type="component" value="Unassembled WGS sequence"/>
</dbReference>
<protein>
    <submittedName>
        <fullName evidence="1">Iron-sulfur cluster repair di-iron protein, ric</fullName>
    </submittedName>
</protein>
<gene>
    <name evidence="1" type="ORF">P7H43_11915</name>
</gene>
<sequence length="95" mass="10606">MSAVTYLSENAETLALYTTAITRAHGKHHPEVFDVKKVYGELTDKIANQGDKADLTPEFDELRKLTQDFTIPADACPTMTKTYEMLAEAAQLNQK</sequence>
<accession>A0AAW8U0G8</accession>
<name>A0AAW8U0G8_9ENTE</name>
<evidence type="ECO:0000313" key="2">
    <source>
        <dbReference type="Proteomes" id="UP001256711"/>
    </source>
</evidence>
<comment type="caution">
    <text evidence="1">The sequence shown here is derived from an EMBL/GenBank/DDBJ whole genome shotgun (WGS) entry which is preliminary data.</text>
</comment>
<reference evidence="1" key="1">
    <citation type="submission" date="2023-03" db="EMBL/GenBank/DDBJ databases">
        <authorList>
            <person name="Shen W."/>
            <person name="Cai J."/>
        </authorList>
    </citation>
    <scope>NUCLEOTIDE SEQUENCE</scope>
    <source>
        <strain evidence="1">B226-2</strain>
    </source>
</reference>
<proteinExistence type="predicted"/>
<dbReference type="RefSeq" id="WP_161999465.1">
    <property type="nucleotide sequence ID" value="NZ_CATYFE010000022.1"/>
</dbReference>
<evidence type="ECO:0000313" key="1">
    <source>
        <dbReference type="EMBL" id="MDT2811186.1"/>
    </source>
</evidence>
<organism evidence="1 2">
    <name type="scientific">Enterococcus asini</name>
    <dbReference type="NCBI Taxonomy" id="57732"/>
    <lineage>
        <taxon>Bacteria</taxon>
        <taxon>Bacillati</taxon>
        <taxon>Bacillota</taxon>
        <taxon>Bacilli</taxon>
        <taxon>Lactobacillales</taxon>
        <taxon>Enterococcaceae</taxon>
        <taxon>Enterococcus</taxon>
    </lineage>
</organism>